<evidence type="ECO:0000313" key="1">
    <source>
        <dbReference type="EMBL" id="QSB06243.1"/>
    </source>
</evidence>
<dbReference type="EMBL" id="CP070496">
    <property type="protein sequence ID" value="QSB06243.1"/>
    <property type="molecule type" value="Genomic_DNA"/>
</dbReference>
<dbReference type="KEGG" id="nav:JQS30_04865"/>
<reference evidence="1" key="1">
    <citation type="submission" date="2021-02" db="EMBL/GenBank/DDBJ databases">
        <title>Natronoglycomyces albus gen. nov., sp. nov, a haloalkaliphilic actinobacterium from a soda solonchak soil.</title>
        <authorList>
            <person name="Sorokin D.Y."/>
            <person name="Khijniak T.V."/>
            <person name="Zakharycheva A.P."/>
            <person name="Boueva O.V."/>
            <person name="Ariskina E.V."/>
            <person name="Hahnke R.L."/>
            <person name="Bunk B."/>
            <person name="Sproer C."/>
            <person name="Schumann P."/>
            <person name="Evtushenko L.I."/>
            <person name="Kublanov I.V."/>
        </authorList>
    </citation>
    <scope>NUCLEOTIDE SEQUENCE</scope>
    <source>
        <strain evidence="1">DSM 106290</strain>
    </source>
</reference>
<proteinExistence type="predicted"/>
<accession>A0A895XRU2</accession>
<dbReference type="Proteomes" id="UP000662939">
    <property type="component" value="Chromosome"/>
</dbReference>
<sequence length="154" mass="16479">MDFFASRRQLLTAASVIGIGAAGATALTGCTDTEPDPAEPNANLASTLRHARHLHAVALHLREEGELDAETWQFIIDDHAAHIETLERLTRPAVVDDTLEVAEEDVPVDVDSFREATSVAVEAAVEDCLAVEGDLATVVAEIAACRFGHLRLLS</sequence>
<protein>
    <submittedName>
        <fullName evidence="1">Uncharacterized protein</fullName>
    </submittedName>
</protein>
<keyword evidence="2" id="KW-1185">Reference proteome</keyword>
<dbReference type="PROSITE" id="PS51257">
    <property type="entry name" value="PROKAR_LIPOPROTEIN"/>
    <property type="match status" value="1"/>
</dbReference>
<dbReference type="RefSeq" id="WP_213172252.1">
    <property type="nucleotide sequence ID" value="NZ_CP070496.1"/>
</dbReference>
<name>A0A895XRU2_9ACTN</name>
<evidence type="ECO:0000313" key="2">
    <source>
        <dbReference type="Proteomes" id="UP000662939"/>
    </source>
</evidence>
<dbReference type="AlphaFoldDB" id="A0A895XRU2"/>
<organism evidence="1 2">
    <name type="scientific">Natronoglycomyces albus</name>
    <dbReference type="NCBI Taxonomy" id="2811108"/>
    <lineage>
        <taxon>Bacteria</taxon>
        <taxon>Bacillati</taxon>
        <taxon>Actinomycetota</taxon>
        <taxon>Actinomycetes</taxon>
        <taxon>Glycomycetales</taxon>
        <taxon>Glycomycetaceae</taxon>
        <taxon>Natronoglycomyces</taxon>
    </lineage>
</organism>
<gene>
    <name evidence="1" type="ORF">JQS30_04865</name>
</gene>